<keyword evidence="6 7" id="KW-0472">Membrane</keyword>
<evidence type="ECO:0000313" key="8">
    <source>
        <dbReference type="EMBL" id="QIB64752.1"/>
    </source>
</evidence>
<organism evidence="8 9">
    <name type="scientific">Kineobactrum salinum</name>
    <dbReference type="NCBI Taxonomy" id="2708301"/>
    <lineage>
        <taxon>Bacteria</taxon>
        <taxon>Pseudomonadati</taxon>
        <taxon>Pseudomonadota</taxon>
        <taxon>Gammaproteobacteria</taxon>
        <taxon>Cellvibrionales</taxon>
        <taxon>Halieaceae</taxon>
        <taxon>Kineobactrum</taxon>
    </lineage>
</organism>
<evidence type="ECO:0000256" key="4">
    <source>
        <dbReference type="ARBA" id="ARBA00022692"/>
    </source>
</evidence>
<dbReference type="GO" id="GO:0009055">
    <property type="term" value="F:electron transfer activity"/>
    <property type="evidence" value="ECO:0007669"/>
    <property type="project" value="TreeGrafter"/>
</dbReference>
<dbReference type="PANTHER" id="PTHR43141:SF2">
    <property type="entry name" value="BLR3729 PROTEIN"/>
    <property type="match status" value="1"/>
</dbReference>
<gene>
    <name evidence="8" type="ORF">G3T16_04475</name>
</gene>
<proteinExistence type="inferred from homology"/>
<feature type="transmembrane region" description="Helical" evidence="7">
    <location>
        <begin position="192"/>
        <end position="215"/>
    </location>
</feature>
<feature type="transmembrane region" description="Helical" evidence="7">
    <location>
        <begin position="253"/>
        <end position="275"/>
    </location>
</feature>
<dbReference type="InterPro" id="IPR003317">
    <property type="entry name" value="Cyt-d_oxidase_su2"/>
</dbReference>
<sequence length="330" mass="36025">MEYWLPVVYMAVMGLALLIYVILDGYDLGVGMLLPLGNEAEKDLMVASIGPFWDANETWIVLGVGVLLIAFPVAHGIVLTHLYLPVTIMLMALILRGVAFDLRVKAGDHRKQLWNRAFFAGSLIASVAQGWMLGAYVTGLEVSPRGLLFAALIGLTLPALYLVLGCGWLLIKTEGELLDRVIVWAQRAIWPMGLGLLLVSIATPLVSSSIAAKWFSFPNALLLAPVPLLSALCFGANVLLLRQSKERIRARGWLLYAATVSICLLATLGLAYSVFPDVIIGRMTIWEAAASVDSLLFTLVGVLITLPMILFYTVYVYRVFHGKATALSYE</sequence>
<evidence type="ECO:0000256" key="3">
    <source>
        <dbReference type="ARBA" id="ARBA00022475"/>
    </source>
</evidence>
<feature type="transmembrane region" description="Helical" evidence="7">
    <location>
        <begin position="59"/>
        <end position="77"/>
    </location>
</feature>
<dbReference type="RefSeq" id="WP_163494002.1">
    <property type="nucleotide sequence ID" value="NZ_CP048711.1"/>
</dbReference>
<name>A0A6C0TY40_9GAMM</name>
<evidence type="ECO:0000256" key="5">
    <source>
        <dbReference type="ARBA" id="ARBA00022989"/>
    </source>
</evidence>
<keyword evidence="3" id="KW-1003">Cell membrane</keyword>
<feature type="transmembrane region" description="Helical" evidence="7">
    <location>
        <begin position="6"/>
        <end position="23"/>
    </location>
</feature>
<evidence type="ECO:0000256" key="2">
    <source>
        <dbReference type="ARBA" id="ARBA00007543"/>
    </source>
</evidence>
<keyword evidence="5 7" id="KW-1133">Transmembrane helix</keyword>
<dbReference type="Pfam" id="PF02322">
    <property type="entry name" value="Cyt_bd_oxida_II"/>
    <property type="match status" value="1"/>
</dbReference>
<feature type="transmembrane region" description="Helical" evidence="7">
    <location>
        <begin position="295"/>
        <end position="317"/>
    </location>
</feature>
<dbReference type="KEGG" id="kim:G3T16_04475"/>
<dbReference type="GO" id="GO:0016682">
    <property type="term" value="F:oxidoreductase activity, acting on diphenols and related substances as donors, oxygen as acceptor"/>
    <property type="evidence" value="ECO:0007669"/>
    <property type="project" value="TreeGrafter"/>
</dbReference>
<accession>A0A6C0TY40</accession>
<dbReference type="EMBL" id="CP048711">
    <property type="protein sequence ID" value="QIB64752.1"/>
    <property type="molecule type" value="Genomic_DNA"/>
</dbReference>
<evidence type="ECO:0000256" key="6">
    <source>
        <dbReference type="ARBA" id="ARBA00023136"/>
    </source>
</evidence>
<feature type="transmembrane region" description="Helical" evidence="7">
    <location>
        <begin position="83"/>
        <end position="102"/>
    </location>
</feature>
<dbReference type="AlphaFoldDB" id="A0A6C0TY40"/>
<dbReference type="PANTHER" id="PTHR43141">
    <property type="entry name" value="CYTOCHROME BD2 SUBUNIT II"/>
    <property type="match status" value="1"/>
</dbReference>
<protein>
    <submittedName>
        <fullName evidence="8">Cytochrome d ubiquinol oxidase subunit II</fullName>
    </submittedName>
</protein>
<feature type="transmembrane region" description="Helical" evidence="7">
    <location>
        <begin position="146"/>
        <end position="171"/>
    </location>
</feature>
<evidence type="ECO:0000256" key="1">
    <source>
        <dbReference type="ARBA" id="ARBA00004651"/>
    </source>
</evidence>
<keyword evidence="4 7" id="KW-0812">Transmembrane</keyword>
<evidence type="ECO:0000256" key="7">
    <source>
        <dbReference type="SAM" id="Phobius"/>
    </source>
</evidence>
<comment type="subcellular location">
    <subcellularLocation>
        <location evidence="1">Cell membrane</location>
        <topology evidence="1">Multi-pass membrane protein</topology>
    </subcellularLocation>
</comment>
<dbReference type="GO" id="GO:0070069">
    <property type="term" value="C:cytochrome complex"/>
    <property type="evidence" value="ECO:0007669"/>
    <property type="project" value="TreeGrafter"/>
</dbReference>
<keyword evidence="9" id="KW-1185">Reference proteome</keyword>
<feature type="transmembrane region" description="Helical" evidence="7">
    <location>
        <begin position="114"/>
        <end position="134"/>
    </location>
</feature>
<dbReference type="GO" id="GO:0005886">
    <property type="term" value="C:plasma membrane"/>
    <property type="evidence" value="ECO:0007669"/>
    <property type="project" value="UniProtKB-SubCell"/>
</dbReference>
<reference evidence="8 9" key="1">
    <citation type="submission" date="2020-02" db="EMBL/GenBank/DDBJ databases">
        <title>Genome sequencing for Kineobactrum sp. M2.</title>
        <authorList>
            <person name="Park S.-J."/>
        </authorList>
    </citation>
    <scope>NUCLEOTIDE SEQUENCE [LARGE SCALE GENOMIC DNA]</scope>
    <source>
        <strain evidence="8 9">M2</strain>
    </source>
</reference>
<evidence type="ECO:0000313" key="9">
    <source>
        <dbReference type="Proteomes" id="UP000477680"/>
    </source>
</evidence>
<dbReference type="GO" id="GO:0019646">
    <property type="term" value="P:aerobic electron transport chain"/>
    <property type="evidence" value="ECO:0007669"/>
    <property type="project" value="TreeGrafter"/>
</dbReference>
<feature type="transmembrane region" description="Helical" evidence="7">
    <location>
        <begin position="221"/>
        <end position="241"/>
    </location>
</feature>
<comment type="similarity">
    <text evidence="2">Belongs to the cytochrome ubiquinol oxidase subunit 2 family.</text>
</comment>
<dbReference type="Proteomes" id="UP000477680">
    <property type="component" value="Chromosome"/>
</dbReference>